<proteinExistence type="predicted"/>
<reference evidence="2 3" key="1">
    <citation type="journal article" date="1992" name="Lakartidningen">
        <title>[Penicillin V and not amoxicillin is the first choice preparation in acute otitis].</title>
        <authorList>
            <person name="Kamme C."/>
            <person name="Lundgren K."/>
            <person name="Prellner K."/>
        </authorList>
    </citation>
    <scope>NUCLEOTIDE SEQUENCE [LARGE SCALE GENOMIC DNA]</scope>
    <source>
        <strain evidence="2 3">513A</strain>
    </source>
</reference>
<evidence type="ECO:0000259" key="1">
    <source>
        <dbReference type="Pfam" id="PF04851"/>
    </source>
</evidence>
<protein>
    <submittedName>
        <fullName evidence="2">Type III restriction endonuclease subunit R</fullName>
    </submittedName>
</protein>
<evidence type="ECO:0000313" key="2">
    <source>
        <dbReference type="EMBL" id="TXJ20699.1"/>
    </source>
</evidence>
<dbReference type="EMBL" id="SAXU01000001">
    <property type="protein sequence ID" value="TXJ20699.1"/>
    <property type="molecule type" value="Genomic_DNA"/>
</dbReference>
<dbReference type="GO" id="GO:0003677">
    <property type="term" value="F:DNA binding"/>
    <property type="evidence" value="ECO:0007669"/>
    <property type="project" value="InterPro"/>
</dbReference>
<dbReference type="Gene3D" id="3.40.50.300">
    <property type="entry name" value="P-loop containing nucleotide triphosphate hydrolases"/>
    <property type="match status" value="1"/>
</dbReference>
<keyword evidence="2" id="KW-0540">Nuclease</keyword>
<dbReference type="Proteomes" id="UP000324638">
    <property type="component" value="Unassembled WGS sequence"/>
</dbReference>
<keyword evidence="2" id="KW-0255">Endonuclease</keyword>
<gene>
    <name evidence="2" type="ORF">EPJ79_06055</name>
</gene>
<comment type="caution">
    <text evidence="2">The sequence shown here is derived from an EMBL/GenBank/DDBJ whole genome shotgun (WGS) entry which is preliminary data.</text>
</comment>
<name>A0A5C8D5C6_9SPIR</name>
<evidence type="ECO:0000313" key="3">
    <source>
        <dbReference type="Proteomes" id="UP000324638"/>
    </source>
</evidence>
<dbReference type="GO" id="GO:0004519">
    <property type="term" value="F:endonuclease activity"/>
    <property type="evidence" value="ECO:0007669"/>
    <property type="project" value="UniProtKB-KW"/>
</dbReference>
<dbReference type="InterPro" id="IPR006935">
    <property type="entry name" value="Helicase/UvrB_N"/>
</dbReference>
<dbReference type="AlphaFoldDB" id="A0A5C8D5C6"/>
<dbReference type="GO" id="GO:0005524">
    <property type="term" value="F:ATP binding"/>
    <property type="evidence" value="ECO:0007669"/>
    <property type="project" value="InterPro"/>
</dbReference>
<accession>A0A5C8D5C6</accession>
<feature type="domain" description="Helicase/UvrB N-terminal" evidence="1">
    <location>
        <begin position="129"/>
        <end position="337"/>
    </location>
</feature>
<keyword evidence="2" id="KW-0378">Hydrolase</keyword>
<dbReference type="RefSeq" id="WP_147738815.1">
    <property type="nucleotide sequence ID" value="NZ_SAXU01000001.1"/>
</dbReference>
<dbReference type="SUPFAM" id="SSF52540">
    <property type="entry name" value="P-loop containing nucleoside triphosphate hydrolases"/>
    <property type="match status" value="1"/>
</dbReference>
<dbReference type="InterPro" id="IPR027417">
    <property type="entry name" value="P-loop_NTPase"/>
</dbReference>
<dbReference type="GO" id="GO:0016787">
    <property type="term" value="F:hydrolase activity"/>
    <property type="evidence" value="ECO:0007669"/>
    <property type="project" value="InterPro"/>
</dbReference>
<organism evidence="2 3">
    <name type="scientific">Brachyspira aalborgi</name>
    <dbReference type="NCBI Taxonomy" id="29522"/>
    <lineage>
        <taxon>Bacteria</taxon>
        <taxon>Pseudomonadati</taxon>
        <taxon>Spirochaetota</taxon>
        <taxon>Spirochaetia</taxon>
        <taxon>Brachyspirales</taxon>
        <taxon>Brachyspiraceae</taxon>
        <taxon>Brachyspira</taxon>
    </lineage>
</organism>
<dbReference type="Pfam" id="PF04851">
    <property type="entry name" value="ResIII"/>
    <property type="match status" value="1"/>
</dbReference>
<sequence>MFHSIITKKRDIWYKSKDCAVNGIINYIQKQNKLRDAQIEAIKTYLYLKIACDNKPLWRLFYEGTFNSLELDTLKISHNLRKYLKANPQALSLYQYALYNNKQNLIQCIEKEYNGIDYKSFFMKLFYEVDYTDYLFSLPMGAGKTYLMASFIYLDLYFAKNEIKNKNFAHNFIILVPSGLKTSILPSLKTIQTFEPSWIVPEPSASNLKRLIKFEILNESKTDKKSNKIRNPNVAKISSYQPYSNMFGIVLITNAEKVILDKIDKEPTLYKDATNEEKLSWIEANELRNTISKIPNLSIFIDEVHHAAKDNIKLRQVVNEWNKNGSINMAAGFSGTPYLKNKEKIQLNDIIIEYKEISNIVYYYPLIKGIGNFLKTPTVKISYSSNRLEIVESGLREFLENDTKYKNNLGSKIAIYCGNIENLENIIYPKVCEILLEYKINHNKAVLKFHKGNSYYPEPKDAQYIFDNLDSPLSKIKVILLVQIGKEGWDCKSLSAVILSQEGDCPTNMTLQTSCRCLRQVEKNKDEKALIYLNETNANKLSMQLKAEQQISIEEFQKGAQKEQIQINRYDRTKQLNLPFIDFYQIKLEYESVLNRKSNPKEDLSKLDCIENEQTLIIEKDFKDNIINQNIEEYIQKEEYANFNQWLYKIQKNSFYTIKLKELKTYKDELKNIFNNITYAKNEKLYFDDKYNKTEIESLIRKAFSDKRDFNIKKEILPQSAELLLVERLISPLFVESKEERRFIPEQEEVKSIIDEDNGKLGRELTKKELQAIEMLKQTGNEDVISLMQSKTKKHPHRDKTYHYLPYRTDSDFEISIFNQILTLQDFNDFGLEIYYNGESNLTNFRIFTYKDNISLGYYTPDFLIIKRIKNKIDKILILETKGAVFSKNFEDKKNFMQEFININNKEYGYNRFEFLYIEDSNEKAIIEIDKKLKDFFS</sequence>